<protein>
    <recommendedName>
        <fullName evidence="1">Reverse transcriptase domain-containing protein</fullName>
    </recommendedName>
</protein>
<dbReference type="InterPro" id="IPR036691">
    <property type="entry name" value="Endo/exonu/phosph_ase_sf"/>
</dbReference>
<dbReference type="PROSITE" id="PS50878">
    <property type="entry name" value="RT_POL"/>
    <property type="match status" value="1"/>
</dbReference>
<name>A0AAN7I4P5_9FUNG</name>
<keyword evidence="3" id="KW-1185">Reference proteome</keyword>
<accession>A0AAN7I4P5</accession>
<sequence>MFPRSAFVISKYCAIICLKPGLELTNTVISRDERCITASVKDAHQVICQVANVYMPAQAASRHAFLSELMSMPFWSDMLDSQWILLGDFNIHLHDAGEARGPKIKPFVEWLNTHFLNCFPRGTMTLPCAGSTIDYIFAPPRMATRVLNAQIHHIPPAWTDHSLLTIDLVTSGVKMGPGSWRFNPYLLENREFQALLDKTVELLLASDYYEEVVGDPSISGAGVSGADVSGAESRGLGVRSVQEKRESLKSIIKYCAQQFTKGQKARFKARVSRLQREREQLLGDQAEMARVKKLEQLIEQKILDDTCQAMLRSATRWLEMGEQNNKYFYGVIKNCEAQQTIQSLKRASTGERLTDMGEILQEARSFYQVLYTPDAIDLAAVNSLLENIPEDAKLQDAEADRLIELPSIDIVLGLLDHTPKNKSPGLDGLLFEVYRYLCDKFPPVLLLLQQVLTDALRGIFPDSWKQTRMVLLFKKGDPELLKNWRPLSLINSDAKLFTKLLANRFKRVLSQLITPYQTGFMPHRLISENAWLNQTLMNNLRAAAPNDPNVAALLDQEKAYDRVNPTYLAVVLHQFGFQHPWLTVPRGALIEQRCGLRQGDPLSPLLFNLAFEPFLRTILACADLRGVAMSTDKRSTLARRISVASAPIEPQTDHVLLRAPASPPRVKMLSYADDLEVFLTSPAEWPVLLSLLSLYGKASNAKVNLEKTVLVSLSGKPHDDWKHLADSSNVVWHDESSTGSVRYLGYPLYHTDEQLAHFLDTITVKVQRQCNSLTKRQLSIRSKGLVTKSLLLSRLWHILRVVVVPSKWLKEIQRIVRQYIVSFWPVVAWDSLCLPRKHGGLGLVDIKNQHLALHLIYVKRLLLPRSLADFLSPWLLYTFHVYSGHANALPLLLYPRNYWPRLRKCPHLEHLAWLRPRNTATLQHLFNALCPFEGPPVWIIPDSLRSVMAFTDQERTAMLESSTSTSPSAPSFSH</sequence>
<dbReference type="SUPFAM" id="SSF56672">
    <property type="entry name" value="DNA/RNA polymerases"/>
    <property type="match status" value="1"/>
</dbReference>
<dbReference type="CDD" id="cd01650">
    <property type="entry name" value="RT_nLTR_like"/>
    <property type="match status" value="1"/>
</dbReference>
<dbReference type="InterPro" id="IPR043502">
    <property type="entry name" value="DNA/RNA_pol_sf"/>
</dbReference>
<dbReference type="EMBL" id="JASEJX010000001">
    <property type="protein sequence ID" value="KAK4522038.1"/>
    <property type="molecule type" value="Genomic_DNA"/>
</dbReference>
<reference evidence="2 3" key="1">
    <citation type="submission" date="2022-11" db="EMBL/GenBank/DDBJ databases">
        <title>Mucor velutinosus strain NIH1002 WGS.</title>
        <authorList>
            <person name="Subramanian P."/>
            <person name="Mullikin J.C."/>
            <person name="Segre J.A."/>
            <person name="Zelazny A.M."/>
        </authorList>
    </citation>
    <scope>NUCLEOTIDE SEQUENCE [LARGE SCALE GENOMIC DNA]</scope>
    <source>
        <strain evidence="2 3">NIH1002</strain>
    </source>
</reference>
<gene>
    <name evidence="2" type="ORF">ATC70_004577</name>
</gene>
<evidence type="ECO:0000313" key="3">
    <source>
        <dbReference type="Proteomes" id="UP001304243"/>
    </source>
</evidence>
<organism evidence="2 3">
    <name type="scientific">Mucor velutinosus</name>
    <dbReference type="NCBI Taxonomy" id="708070"/>
    <lineage>
        <taxon>Eukaryota</taxon>
        <taxon>Fungi</taxon>
        <taxon>Fungi incertae sedis</taxon>
        <taxon>Mucoromycota</taxon>
        <taxon>Mucoromycotina</taxon>
        <taxon>Mucoromycetes</taxon>
        <taxon>Mucorales</taxon>
        <taxon>Mucorineae</taxon>
        <taxon>Mucoraceae</taxon>
        <taxon>Mucor</taxon>
    </lineage>
</organism>
<proteinExistence type="predicted"/>
<dbReference type="InterPro" id="IPR000477">
    <property type="entry name" value="RT_dom"/>
</dbReference>
<dbReference type="Gene3D" id="3.60.10.10">
    <property type="entry name" value="Endonuclease/exonuclease/phosphatase"/>
    <property type="match status" value="1"/>
</dbReference>
<comment type="caution">
    <text evidence="2">The sequence shown here is derived from an EMBL/GenBank/DDBJ whole genome shotgun (WGS) entry which is preliminary data.</text>
</comment>
<dbReference type="AlphaFoldDB" id="A0AAN7I4P5"/>
<dbReference type="SUPFAM" id="SSF56219">
    <property type="entry name" value="DNase I-like"/>
    <property type="match status" value="1"/>
</dbReference>
<evidence type="ECO:0000259" key="1">
    <source>
        <dbReference type="PROSITE" id="PS50878"/>
    </source>
</evidence>
<feature type="domain" description="Reverse transcriptase" evidence="1">
    <location>
        <begin position="453"/>
        <end position="748"/>
    </location>
</feature>
<dbReference type="PANTHER" id="PTHR19446">
    <property type="entry name" value="REVERSE TRANSCRIPTASES"/>
    <property type="match status" value="1"/>
</dbReference>
<evidence type="ECO:0000313" key="2">
    <source>
        <dbReference type="EMBL" id="KAK4522038.1"/>
    </source>
</evidence>
<dbReference type="GeneID" id="89948263"/>
<dbReference type="RefSeq" id="XP_064688704.1">
    <property type="nucleotide sequence ID" value="XM_064823879.1"/>
</dbReference>
<dbReference type="Proteomes" id="UP001304243">
    <property type="component" value="Unassembled WGS sequence"/>
</dbReference>
<dbReference type="Pfam" id="PF00078">
    <property type="entry name" value="RVT_1"/>
    <property type="match status" value="1"/>
</dbReference>